<feature type="domain" description="PAC" evidence="17">
    <location>
        <begin position="1215"/>
        <end position="1270"/>
    </location>
</feature>
<feature type="region of interest" description="Disordered" evidence="13">
    <location>
        <begin position="1054"/>
        <end position="1079"/>
    </location>
</feature>
<keyword evidence="6" id="KW-0418">Kinase</keyword>
<dbReference type="PROSITE" id="PS50110">
    <property type="entry name" value="RESPONSE_REGULATORY"/>
    <property type="match status" value="1"/>
</dbReference>
<dbReference type="SUPFAM" id="SSF55785">
    <property type="entry name" value="PYP-like sensor domain (PAS domain)"/>
    <property type="match status" value="4"/>
</dbReference>
<evidence type="ECO:0000259" key="16">
    <source>
        <dbReference type="PROSITE" id="PS50112"/>
    </source>
</evidence>
<dbReference type="Pfam" id="PF08448">
    <property type="entry name" value="PAS_4"/>
    <property type="match status" value="1"/>
</dbReference>
<feature type="active site" evidence="10">
    <location>
        <position position="151"/>
    </location>
</feature>
<evidence type="ECO:0000313" key="21">
    <source>
        <dbReference type="Proteomes" id="UP000324479"/>
    </source>
</evidence>
<gene>
    <name evidence="20" type="ORF">FYK55_13710</name>
</gene>
<feature type="domain" description="CheB-type methylesterase" evidence="18">
    <location>
        <begin position="26"/>
        <end position="209"/>
    </location>
</feature>
<dbReference type="InterPro" id="IPR035965">
    <property type="entry name" value="PAS-like_dom_sf"/>
</dbReference>
<dbReference type="SMART" id="SM00387">
    <property type="entry name" value="HATPase_c"/>
    <property type="match status" value="1"/>
</dbReference>
<dbReference type="InterPro" id="IPR035909">
    <property type="entry name" value="CheB_C"/>
</dbReference>
<comment type="catalytic activity">
    <reaction evidence="1">
        <text>ATP + protein L-histidine = ADP + protein N-phospho-L-histidine.</text>
        <dbReference type="EC" id="2.7.13.3"/>
    </reaction>
</comment>
<evidence type="ECO:0000256" key="1">
    <source>
        <dbReference type="ARBA" id="ARBA00000085"/>
    </source>
</evidence>
<reference evidence="20 21" key="1">
    <citation type="submission" date="2019-08" db="EMBL/GenBank/DDBJ databases">
        <authorList>
            <person name="Dhanesh K."/>
            <person name="Kumar G."/>
            <person name="Sasikala C."/>
            <person name="Venkata Ramana C."/>
        </authorList>
    </citation>
    <scope>NUCLEOTIDE SEQUENCE [LARGE SCALE GENOMIC DNA]</scope>
    <source>
        <strain evidence="20 21">JC645</strain>
    </source>
</reference>
<evidence type="ECO:0000256" key="13">
    <source>
        <dbReference type="SAM" id="MobiDB-lite"/>
    </source>
</evidence>
<dbReference type="EMBL" id="VWOX01000007">
    <property type="protein sequence ID" value="KAA5542590.1"/>
    <property type="molecule type" value="Genomic_DNA"/>
</dbReference>
<dbReference type="Gene3D" id="3.40.50.150">
    <property type="entry name" value="Vaccinia Virus protein VP39"/>
    <property type="match status" value="1"/>
</dbReference>
<feature type="domain" description="Response regulatory" evidence="15">
    <location>
        <begin position="1534"/>
        <end position="1653"/>
    </location>
</feature>
<dbReference type="InterPro" id="IPR000014">
    <property type="entry name" value="PAS"/>
</dbReference>
<dbReference type="Pfam" id="PF00512">
    <property type="entry name" value="HisKA"/>
    <property type="match status" value="1"/>
</dbReference>
<dbReference type="CDD" id="cd00130">
    <property type="entry name" value="PAS"/>
    <property type="match status" value="3"/>
</dbReference>
<dbReference type="GO" id="GO:0016020">
    <property type="term" value="C:membrane"/>
    <property type="evidence" value="ECO:0007669"/>
    <property type="project" value="UniProtKB-SubCell"/>
</dbReference>
<name>A0A5M6D7X5_9BACT</name>
<dbReference type="GO" id="GO:0005737">
    <property type="term" value="C:cytoplasm"/>
    <property type="evidence" value="ECO:0007669"/>
    <property type="project" value="InterPro"/>
</dbReference>
<dbReference type="Gene3D" id="3.40.50.180">
    <property type="entry name" value="Methylesterase CheB, C-terminal domain"/>
    <property type="match status" value="1"/>
</dbReference>
<evidence type="ECO:0000259" key="17">
    <source>
        <dbReference type="PROSITE" id="PS50113"/>
    </source>
</evidence>
<evidence type="ECO:0000256" key="6">
    <source>
        <dbReference type="ARBA" id="ARBA00022777"/>
    </source>
</evidence>
<keyword evidence="8" id="KW-0902">Two-component regulatory system</keyword>
<feature type="domain" description="PAS" evidence="16">
    <location>
        <begin position="875"/>
        <end position="945"/>
    </location>
</feature>
<evidence type="ECO:0000259" key="19">
    <source>
        <dbReference type="PROSITE" id="PS50123"/>
    </source>
</evidence>
<dbReference type="PROSITE" id="PS50122">
    <property type="entry name" value="CHEB"/>
    <property type="match status" value="1"/>
</dbReference>
<dbReference type="CDD" id="cd16434">
    <property type="entry name" value="CheB-CheR_fusion"/>
    <property type="match status" value="1"/>
</dbReference>
<keyword evidence="21" id="KW-1185">Reference proteome</keyword>
<evidence type="ECO:0000256" key="9">
    <source>
        <dbReference type="ARBA" id="ARBA00023136"/>
    </source>
</evidence>
<dbReference type="Pfam" id="PF03705">
    <property type="entry name" value="CheR_N"/>
    <property type="match status" value="1"/>
</dbReference>
<evidence type="ECO:0000256" key="5">
    <source>
        <dbReference type="ARBA" id="ARBA00022741"/>
    </source>
</evidence>
<dbReference type="SUPFAM" id="SSF47757">
    <property type="entry name" value="Chemotaxis receptor methyltransferase CheR, N-terminal domain"/>
    <property type="match status" value="1"/>
</dbReference>
<keyword evidence="11" id="KW-0597">Phosphoprotein</keyword>
<dbReference type="Pfam" id="PF08447">
    <property type="entry name" value="PAS_3"/>
    <property type="match status" value="2"/>
</dbReference>
<keyword evidence="10" id="KW-0378">Hydrolase</keyword>
<dbReference type="InterPro" id="IPR022642">
    <property type="entry name" value="CheR_C"/>
</dbReference>
<dbReference type="InterPro" id="IPR013655">
    <property type="entry name" value="PAS_fold_3"/>
</dbReference>
<evidence type="ECO:0000256" key="7">
    <source>
        <dbReference type="ARBA" id="ARBA00022840"/>
    </source>
</evidence>
<dbReference type="Gene3D" id="1.10.287.130">
    <property type="match status" value="1"/>
</dbReference>
<sequence>MPEATEPNLDEDIDGDGTQGQRRPIVVGIGASAGGLEALARLLAEVPPSPGMSFVVIQHLSPTHESALAEILSRRIQMPIRQLEGDQRVETDQVYVIPPGKYLGIQDGVLRLCEPKDPRGLRMAVDYFLRSLADDAGEQAIGVILSGTGTDGSAGLQEIKHHGGLTLVQDPDEASHRGMPQSAIDSVAVDFVLPVEEIVPRLISYVQHASEHGPLSSNDSNQPDPDLSSVMELLRQETRHDFRSYRKNTLLRRIQRRMGLHQLGQIGDYRQLLDESREELDALRRDLLIGVTRFFRNPQAWEVLAERAIKPLIRTAKSDRPIRMWCAGCATGEEAYSLAMLADECRTQLNATCQFQIFATDVVEDALEQARAGEYSDAVAADVPVARLNRYFKKEQGTYRICKPLRESVVFANQNVLSQPPFSRLDLVLCRNLLIYLRRAAQQRVLSVFQFALNPGGYLFLGSSESVERATDLFDPVDKEKRLFQRTGLEVSAPIERDNADSSEVVKFQRHSPPATGISPKDSSRMIVAMQRQLMREWDQGVALVNGENRVLALEGRADLFLQLRLGEFGDELLDLLSLAREGLKSKLRSVLRQVRRHRAPVIEECHVLRDDRYHRCRIHARLLDRPVGDGDTVLVTFQPIASSSASAVAGGSSASRAGNNLADKLGDHSELDAQALRHELLTTREQLSTTIAQLESANEELKASNEEAMTMNEQLQSGNEELETSKEELQSLNEELTTLNHQLELKLNELKQTTDDLNNLLTGASVPTLFLDTDLRIRRYTPSCQELFNFIPTDVGRPLSDISTILDDGQLIEQAKQVLADLAVREQQVQSQDGRFFTRRILPYRTEDQRIQGVVVTFSDVTALCEAQEEASRNLALLETIYRSAPVGLSFITSDLRYVSINENLARINGLPVEDHLGRHMSEILPETLGDEVMATYRQVIQTGQPVWEAEIEGKTHGTNDDRLWRVSFVPVRDSGGEILGVNSVVQDVTEQRRYEAKLTDSRNRLALALSAGRMGTWHWNLVSGDVEWSDQMYQIFGVNAAESRSREDSFINRVHPDDRPRVSESIERSLQNRGDGDNEYSIQCRIIRDSDKRVVWLDTRGIVQRDTAGNPLSLTGVSIDVTETKEREIESKANEQRIRLAARAAGFGTFGIDLSDSYRITYSAEAKSLLGYKEDEAIEIDADGVPRFVHPDDQTSVANYFARLAKPDGQPHLEYQHRVVRPDGEVRWVRVQGQKLMGEYAGRPLVAQVLGTLIDVTEQHTREESLQRAKDAAEAANRSRGEFLANMSHEIRTPMTAILGYADMLSHYLDDPDNLQCVETIRRNGRFLLDIIDDILDLSKIDAGKFEIERERLAPERVIADIVSLMNVRAEEKEIDLEVDFDGPLPELIETDGKRLRQILLNLIGNAIKFTDEGKVKLIARCDRETGMFSLVVEDTGIGIEPEKVDQLFQPFTQADSSVTRAFGGTGLGLAISRRLAQILGGDISVESVAGEGSMFEVTIDAGSIDSVNWQRPSLNTTSSPATLTAIRLAGEYLIVDDRRDIRFLAQHIVEQAGGKVATASNGREGVELARSMIDQGRPLNVILMDMQMPVLDGYAATRELRSQGIDVPVVALTANAMQGDQDECLAAGCTAFISKPIDRAALLQLLGRFSGRRHAEIVGGP</sequence>
<comment type="caution">
    <text evidence="20">The sequence shown here is derived from an EMBL/GenBank/DDBJ whole genome shotgun (WGS) entry which is preliminary data.</text>
</comment>
<feature type="domain" description="Histidine kinase" evidence="14">
    <location>
        <begin position="1288"/>
        <end position="1506"/>
    </location>
</feature>
<dbReference type="RefSeq" id="WP_150077006.1">
    <property type="nucleotide sequence ID" value="NZ_VWOX01000007.1"/>
</dbReference>
<dbReference type="FunFam" id="3.30.565.10:FF:000078">
    <property type="entry name" value="Two-component sensor histidine kinase"/>
    <property type="match status" value="1"/>
</dbReference>
<dbReference type="SUPFAM" id="SSF47384">
    <property type="entry name" value="Homodimeric domain of signal transducing histidine kinase"/>
    <property type="match status" value="1"/>
</dbReference>
<dbReference type="GO" id="GO:0008757">
    <property type="term" value="F:S-adenosylmethionine-dependent methyltransferase activity"/>
    <property type="evidence" value="ECO:0007669"/>
    <property type="project" value="InterPro"/>
</dbReference>
<dbReference type="SMART" id="SM00091">
    <property type="entry name" value="PAS"/>
    <property type="match status" value="5"/>
</dbReference>
<dbReference type="Gene3D" id="3.30.450.20">
    <property type="entry name" value="PAS domain"/>
    <property type="match status" value="4"/>
</dbReference>
<dbReference type="CDD" id="cd00082">
    <property type="entry name" value="HisKA"/>
    <property type="match status" value="1"/>
</dbReference>
<feature type="domain" description="CheR-type methyltransferase" evidence="19">
    <location>
        <begin position="215"/>
        <end position="497"/>
    </location>
</feature>
<dbReference type="InterPro" id="IPR036097">
    <property type="entry name" value="HisK_dim/P_sf"/>
</dbReference>
<dbReference type="GO" id="GO:0005524">
    <property type="term" value="F:ATP binding"/>
    <property type="evidence" value="ECO:0007669"/>
    <property type="project" value="UniProtKB-KW"/>
</dbReference>
<dbReference type="InterPro" id="IPR013656">
    <property type="entry name" value="PAS_4"/>
</dbReference>
<dbReference type="InterPro" id="IPR000700">
    <property type="entry name" value="PAS-assoc_C"/>
</dbReference>
<evidence type="ECO:0000256" key="11">
    <source>
        <dbReference type="PROSITE-ProRule" id="PRU00169"/>
    </source>
</evidence>
<dbReference type="Pfam" id="PF02518">
    <property type="entry name" value="HATPase_c"/>
    <property type="match status" value="1"/>
</dbReference>
<dbReference type="CDD" id="cd16922">
    <property type="entry name" value="HATPase_EvgS-ArcB-TorS-like"/>
    <property type="match status" value="1"/>
</dbReference>
<dbReference type="FunFam" id="1.10.287.130:FF:000038">
    <property type="entry name" value="Sensory transduction histidine kinase"/>
    <property type="match status" value="1"/>
</dbReference>
<evidence type="ECO:0000313" key="20">
    <source>
        <dbReference type="EMBL" id="KAA5542590.1"/>
    </source>
</evidence>
<dbReference type="Pfam" id="PF01339">
    <property type="entry name" value="CheB_methylest"/>
    <property type="match status" value="1"/>
</dbReference>
<feature type="domain" description="PAC" evidence="17">
    <location>
        <begin position="824"/>
        <end position="874"/>
    </location>
</feature>
<evidence type="ECO:0000256" key="3">
    <source>
        <dbReference type="ARBA" id="ARBA00012438"/>
    </source>
</evidence>
<keyword evidence="10" id="KW-0145">Chemotaxis</keyword>
<dbReference type="GO" id="GO:0006935">
    <property type="term" value="P:chemotaxis"/>
    <property type="evidence" value="ECO:0007669"/>
    <property type="project" value="UniProtKB-UniRule"/>
</dbReference>
<dbReference type="InterPro" id="IPR000780">
    <property type="entry name" value="CheR_MeTrfase"/>
</dbReference>
<dbReference type="Gene3D" id="2.10.70.100">
    <property type="match status" value="2"/>
</dbReference>
<dbReference type="InterPro" id="IPR050903">
    <property type="entry name" value="Bact_Chemotaxis_MeTrfase"/>
</dbReference>
<dbReference type="CDD" id="cd17546">
    <property type="entry name" value="REC_hyHK_CKI1_RcsC-like"/>
    <property type="match status" value="1"/>
</dbReference>
<feature type="domain" description="PAC" evidence="17">
    <location>
        <begin position="1082"/>
        <end position="1135"/>
    </location>
</feature>
<dbReference type="InterPro" id="IPR000673">
    <property type="entry name" value="Sig_transdc_resp-reg_Me-estase"/>
</dbReference>
<evidence type="ECO:0000259" key="15">
    <source>
        <dbReference type="PROSITE" id="PS50110"/>
    </source>
</evidence>
<keyword evidence="5" id="KW-0547">Nucleotide-binding</keyword>
<dbReference type="Gene3D" id="3.40.50.2300">
    <property type="match status" value="1"/>
</dbReference>
<dbReference type="InterPro" id="IPR011006">
    <property type="entry name" value="CheY-like_superfamily"/>
</dbReference>
<feature type="modified residue" description="4-aspartylphosphate" evidence="11">
    <location>
        <position position="1588"/>
    </location>
</feature>
<dbReference type="InterPro" id="IPR005467">
    <property type="entry name" value="His_kinase_dom"/>
</dbReference>
<dbReference type="SMART" id="SM00388">
    <property type="entry name" value="HisKA"/>
    <property type="match status" value="1"/>
</dbReference>
<dbReference type="Pfam" id="PF13596">
    <property type="entry name" value="PAS_10"/>
    <property type="match status" value="1"/>
</dbReference>
<dbReference type="GO" id="GO:0000155">
    <property type="term" value="F:phosphorelay sensor kinase activity"/>
    <property type="evidence" value="ECO:0007669"/>
    <property type="project" value="InterPro"/>
</dbReference>
<proteinExistence type="predicted"/>
<dbReference type="EC" id="2.7.13.3" evidence="3"/>
<feature type="domain" description="PAC" evidence="17">
    <location>
        <begin position="951"/>
        <end position="1002"/>
    </location>
</feature>
<dbReference type="PROSITE" id="PS50112">
    <property type="entry name" value="PAS"/>
    <property type="match status" value="3"/>
</dbReference>
<evidence type="ECO:0000256" key="8">
    <source>
        <dbReference type="ARBA" id="ARBA00023012"/>
    </source>
</evidence>
<dbReference type="GO" id="GO:0000156">
    <property type="term" value="F:phosphorelay response regulator activity"/>
    <property type="evidence" value="ECO:0007669"/>
    <property type="project" value="InterPro"/>
</dbReference>
<dbReference type="GO" id="GO:0008984">
    <property type="term" value="F:protein-glutamate methylesterase activity"/>
    <property type="evidence" value="ECO:0007669"/>
    <property type="project" value="InterPro"/>
</dbReference>
<dbReference type="SMART" id="SM00138">
    <property type="entry name" value="MeTrc"/>
    <property type="match status" value="1"/>
</dbReference>
<dbReference type="PANTHER" id="PTHR24422">
    <property type="entry name" value="CHEMOTAXIS PROTEIN METHYLTRANSFERASE"/>
    <property type="match status" value="1"/>
</dbReference>
<keyword evidence="12" id="KW-0175">Coiled coil</keyword>
<evidence type="ECO:0000259" key="14">
    <source>
        <dbReference type="PROSITE" id="PS50109"/>
    </source>
</evidence>
<feature type="active site" evidence="10">
    <location>
        <position position="32"/>
    </location>
</feature>
<dbReference type="Gene3D" id="3.30.565.10">
    <property type="entry name" value="Histidine kinase-like ATPase, C-terminal domain"/>
    <property type="match status" value="1"/>
</dbReference>
<dbReference type="InterPro" id="IPR003594">
    <property type="entry name" value="HATPase_dom"/>
</dbReference>
<dbReference type="PROSITE" id="PS50113">
    <property type="entry name" value="PAC"/>
    <property type="match status" value="4"/>
</dbReference>
<evidence type="ECO:0000256" key="4">
    <source>
        <dbReference type="ARBA" id="ARBA00022679"/>
    </source>
</evidence>
<evidence type="ECO:0000256" key="12">
    <source>
        <dbReference type="SAM" id="Coils"/>
    </source>
</evidence>
<dbReference type="InterPro" id="IPR001610">
    <property type="entry name" value="PAC"/>
</dbReference>
<dbReference type="InterPro" id="IPR029063">
    <property type="entry name" value="SAM-dependent_MTases_sf"/>
</dbReference>
<evidence type="ECO:0000259" key="18">
    <source>
        <dbReference type="PROSITE" id="PS50122"/>
    </source>
</evidence>
<evidence type="ECO:0000256" key="10">
    <source>
        <dbReference type="PROSITE-ProRule" id="PRU00050"/>
    </source>
</evidence>
<dbReference type="PANTHER" id="PTHR24422:SF27">
    <property type="entry name" value="PROTEIN-GLUTAMATE O-METHYLTRANSFERASE"/>
    <property type="match status" value="1"/>
</dbReference>
<accession>A0A5M6D7X5</accession>
<feature type="domain" description="PAS" evidence="16">
    <location>
        <begin position="1028"/>
        <end position="1075"/>
    </location>
</feature>
<dbReference type="SUPFAM" id="SSF52172">
    <property type="entry name" value="CheY-like"/>
    <property type="match status" value="1"/>
</dbReference>
<dbReference type="PROSITE" id="PS50123">
    <property type="entry name" value="CHER"/>
    <property type="match status" value="1"/>
</dbReference>
<dbReference type="Proteomes" id="UP000324479">
    <property type="component" value="Unassembled WGS sequence"/>
</dbReference>
<feature type="active site" evidence="10">
    <location>
        <position position="59"/>
    </location>
</feature>
<dbReference type="PRINTS" id="PR00996">
    <property type="entry name" value="CHERMTFRASE"/>
</dbReference>
<keyword evidence="4" id="KW-0808">Transferase</keyword>
<organism evidence="20 21">
    <name type="scientific">Roseiconus nitratireducens</name>
    <dbReference type="NCBI Taxonomy" id="2605748"/>
    <lineage>
        <taxon>Bacteria</taxon>
        <taxon>Pseudomonadati</taxon>
        <taxon>Planctomycetota</taxon>
        <taxon>Planctomycetia</taxon>
        <taxon>Pirellulales</taxon>
        <taxon>Pirellulaceae</taxon>
        <taxon>Roseiconus</taxon>
    </lineage>
</organism>
<comment type="subcellular location">
    <subcellularLocation>
        <location evidence="2">Membrane</location>
    </subcellularLocation>
</comment>
<dbReference type="SUPFAM" id="SSF53335">
    <property type="entry name" value="S-adenosyl-L-methionine-dependent methyltransferases"/>
    <property type="match status" value="1"/>
</dbReference>
<dbReference type="NCBIfam" id="TIGR00229">
    <property type="entry name" value="sensory_box"/>
    <property type="match status" value="2"/>
</dbReference>
<dbReference type="SUPFAM" id="SSF55874">
    <property type="entry name" value="ATPase domain of HSP90 chaperone/DNA topoisomerase II/histidine kinase"/>
    <property type="match status" value="1"/>
</dbReference>
<dbReference type="SMART" id="SM00086">
    <property type="entry name" value="PAC"/>
    <property type="match status" value="4"/>
</dbReference>
<dbReference type="Pfam" id="PF01739">
    <property type="entry name" value="CheR"/>
    <property type="match status" value="1"/>
</dbReference>
<dbReference type="Pfam" id="PF00072">
    <property type="entry name" value="Response_reg"/>
    <property type="match status" value="1"/>
</dbReference>
<feature type="region of interest" description="Disordered" evidence="13">
    <location>
        <begin position="1"/>
        <end position="22"/>
    </location>
</feature>
<dbReference type="PROSITE" id="PS50109">
    <property type="entry name" value="HIS_KIN"/>
    <property type="match status" value="1"/>
</dbReference>
<protein>
    <recommendedName>
        <fullName evidence="3">histidine kinase</fullName>
        <ecNumber evidence="3">2.7.13.3</ecNumber>
    </recommendedName>
</protein>
<dbReference type="InterPro" id="IPR022641">
    <property type="entry name" value="CheR_N"/>
</dbReference>
<dbReference type="SUPFAM" id="SSF52738">
    <property type="entry name" value="Methylesterase CheB, C-terminal domain"/>
    <property type="match status" value="1"/>
</dbReference>
<dbReference type="InterPro" id="IPR036890">
    <property type="entry name" value="HATPase_C_sf"/>
</dbReference>
<feature type="domain" description="PAS" evidence="16">
    <location>
        <begin position="1136"/>
        <end position="1210"/>
    </location>
</feature>
<dbReference type="InterPro" id="IPR003661">
    <property type="entry name" value="HisK_dim/P_dom"/>
</dbReference>
<dbReference type="InterPro" id="IPR001789">
    <property type="entry name" value="Sig_transdc_resp-reg_receiver"/>
</dbReference>
<feature type="compositionally biased region" description="Basic and acidic residues" evidence="13">
    <location>
        <begin position="1054"/>
        <end position="1069"/>
    </location>
</feature>
<keyword evidence="7" id="KW-0067">ATP-binding</keyword>
<feature type="coiled-coil region" evidence="12">
    <location>
        <begin position="685"/>
        <end position="761"/>
    </location>
</feature>
<evidence type="ECO:0000256" key="2">
    <source>
        <dbReference type="ARBA" id="ARBA00004370"/>
    </source>
</evidence>
<dbReference type="SMART" id="SM00448">
    <property type="entry name" value="REC"/>
    <property type="match status" value="1"/>
</dbReference>
<keyword evidence="9" id="KW-0472">Membrane</keyword>